<proteinExistence type="predicted"/>
<sequence>MHSPSLLQSPYSHFSVIMSNNPSTLPIPLQPDEVMQLRFTELQLSIRAKELLHQSQLSEMGATLANLSLQLDEVKQHVASDVADRNKSLRRLEGSESRLDTLHRKIHNIASNLSATNRRTFLQEKRLSLLRRDIQKVAQSVRPPVLLGTGRFENVIFPEDSPAGARPTLPLPRSGRSRALAEDQDVPQTANAEDSDDNEVDNPEEEDEEED</sequence>
<comment type="caution">
    <text evidence="2">The sequence shown here is derived from an EMBL/GenBank/DDBJ whole genome shotgun (WGS) entry which is preliminary data.</text>
</comment>
<gene>
    <name evidence="2" type="ORF">EUX98_g7862</name>
</gene>
<evidence type="ECO:0000313" key="3">
    <source>
        <dbReference type="Proteomes" id="UP000308730"/>
    </source>
</evidence>
<dbReference type="EMBL" id="SGPM01000364">
    <property type="protein sequence ID" value="THH26328.1"/>
    <property type="molecule type" value="Genomic_DNA"/>
</dbReference>
<protein>
    <submittedName>
        <fullName evidence="2">Uncharacterized protein</fullName>
    </submittedName>
</protein>
<feature type="region of interest" description="Disordered" evidence="1">
    <location>
        <begin position="156"/>
        <end position="211"/>
    </location>
</feature>
<name>A0A4S4MMD4_9APHY</name>
<evidence type="ECO:0000313" key="2">
    <source>
        <dbReference type="EMBL" id="THH26328.1"/>
    </source>
</evidence>
<reference evidence="2 3" key="1">
    <citation type="submission" date="2019-02" db="EMBL/GenBank/DDBJ databases">
        <title>Genome sequencing of the rare red list fungi Antrodiella citrinella (Flaviporus citrinellus).</title>
        <authorList>
            <person name="Buettner E."/>
            <person name="Kellner H."/>
        </authorList>
    </citation>
    <scope>NUCLEOTIDE SEQUENCE [LARGE SCALE GENOMIC DNA]</scope>
    <source>
        <strain evidence="2 3">DSM 108506</strain>
    </source>
</reference>
<feature type="compositionally biased region" description="Acidic residues" evidence="1">
    <location>
        <begin position="193"/>
        <end position="211"/>
    </location>
</feature>
<evidence type="ECO:0000256" key="1">
    <source>
        <dbReference type="SAM" id="MobiDB-lite"/>
    </source>
</evidence>
<dbReference type="Proteomes" id="UP000308730">
    <property type="component" value="Unassembled WGS sequence"/>
</dbReference>
<dbReference type="AlphaFoldDB" id="A0A4S4MMD4"/>
<organism evidence="2 3">
    <name type="scientific">Antrodiella citrinella</name>
    <dbReference type="NCBI Taxonomy" id="2447956"/>
    <lineage>
        <taxon>Eukaryota</taxon>
        <taxon>Fungi</taxon>
        <taxon>Dikarya</taxon>
        <taxon>Basidiomycota</taxon>
        <taxon>Agaricomycotina</taxon>
        <taxon>Agaricomycetes</taxon>
        <taxon>Polyporales</taxon>
        <taxon>Steccherinaceae</taxon>
        <taxon>Antrodiella</taxon>
    </lineage>
</organism>
<accession>A0A4S4MMD4</accession>
<keyword evidence="3" id="KW-1185">Reference proteome</keyword>